<reference evidence="2" key="1">
    <citation type="submission" date="2015-08" db="EMBL/GenBank/DDBJ databases">
        <title>Fjat-10028 dsm 16317.</title>
        <authorList>
            <person name="Liu B."/>
            <person name="Wang J."/>
            <person name="Zhu Y."/>
            <person name="Liu G."/>
            <person name="Chen Q."/>
            <person name="Chen Z."/>
            <person name="Lan J."/>
            <person name="Che J."/>
            <person name="Ge C."/>
            <person name="Shi H."/>
            <person name="Pan Z."/>
            <person name="Liu X."/>
        </authorList>
    </citation>
    <scope>NUCLEOTIDE SEQUENCE [LARGE SCALE GENOMIC DNA]</scope>
    <source>
        <strain evidence="2">DSM 16317</strain>
    </source>
</reference>
<dbReference type="InterPro" id="IPR012334">
    <property type="entry name" value="Pectin_lyas_fold"/>
</dbReference>
<dbReference type="AlphaFoldDB" id="A0A0M0LF29"/>
<evidence type="ECO:0000313" key="2">
    <source>
        <dbReference type="Proteomes" id="UP000036867"/>
    </source>
</evidence>
<dbReference type="EMBL" id="LILB01000005">
    <property type="protein sequence ID" value="KOO49659.1"/>
    <property type="molecule type" value="Genomic_DNA"/>
</dbReference>
<dbReference type="InterPro" id="IPR011050">
    <property type="entry name" value="Pectin_lyase_fold/virulence"/>
</dbReference>
<sequence length="263" mass="28662">MTKKYHEKADSKVIANFSGNNTFGEDVAVYSEKGTKYAGTYEVKGLENFVQTEIASQDKWIYETKALVSNADELSKALANEKVKTNKLTANITSTTPVAPKVGVTIDGAGKTLAVHTVSPEGNNTADGVFIQEKDVTLINITITGTHDDNLVEIYGDNATLDNVTVTGSKKAGIYVNHNGVGDITVNFKDVHTDANVWAGIGLIAQKEEATIIANFSGENKLDEEVALYTDDKMLYLGDYKVNGLKGYEVKRVGQQYHWKKTK</sequence>
<name>A0A0M0LF29_9BACL</name>
<organism evidence="1 2">
    <name type="scientific">Viridibacillus arvi</name>
    <dbReference type="NCBI Taxonomy" id="263475"/>
    <lineage>
        <taxon>Bacteria</taxon>
        <taxon>Bacillati</taxon>
        <taxon>Bacillota</taxon>
        <taxon>Bacilli</taxon>
        <taxon>Bacillales</taxon>
        <taxon>Caryophanaceae</taxon>
        <taxon>Viridibacillus</taxon>
    </lineage>
</organism>
<dbReference type="Pfam" id="PF20585">
    <property type="entry name" value="Pectate_lyase_5"/>
    <property type="match status" value="1"/>
</dbReference>
<comment type="caution">
    <text evidence="1">The sequence shown here is derived from an EMBL/GenBank/DDBJ whole genome shotgun (WGS) entry which is preliminary data.</text>
</comment>
<dbReference type="Gene3D" id="2.160.20.10">
    <property type="entry name" value="Single-stranded right-handed beta-helix, Pectin lyase-like"/>
    <property type="match status" value="1"/>
</dbReference>
<accession>A0A0M0LF29</accession>
<dbReference type="InterPro" id="IPR046776">
    <property type="entry name" value="Pectate_lyase_5"/>
</dbReference>
<protein>
    <submittedName>
        <fullName evidence="1">Uncharacterized protein</fullName>
    </submittedName>
</protein>
<gene>
    <name evidence="1" type="ORF">AMD00_15120</name>
</gene>
<dbReference type="STRING" id="263475.AMD00_15120"/>
<proteinExistence type="predicted"/>
<dbReference type="SUPFAM" id="SSF51126">
    <property type="entry name" value="Pectin lyase-like"/>
    <property type="match status" value="1"/>
</dbReference>
<evidence type="ECO:0000313" key="1">
    <source>
        <dbReference type="EMBL" id="KOO49659.1"/>
    </source>
</evidence>
<dbReference type="Proteomes" id="UP000036867">
    <property type="component" value="Unassembled WGS sequence"/>
</dbReference>
<keyword evidence="2" id="KW-1185">Reference proteome</keyword>